<dbReference type="GO" id="GO:0004866">
    <property type="term" value="F:endopeptidase inhibitor activity"/>
    <property type="evidence" value="ECO:0007669"/>
    <property type="project" value="InterPro"/>
</dbReference>
<comment type="caution">
    <text evidence="4">The sequence shown here is derived from an EMBL/GenBank/DDBJ whole genome shotgun (WGS) entry which is preliminary data.</text>
</comment>
<dbReference type="Pfam" id="PF17962">
    <property type="entry name" value="bMG6"/>
    <property type="match status" value="1"/>
</dbReference>
<dbReference type="SMART" id="SM01359">
    <property type="entry name" value="A2M_N_2"/>
    <property type="match status" value="1"/>
</dbReference>
<gene>
    <name evidence="4" type="ORF">OV079_13545</name>
</gene>
<dbReference type="PANTHER" id="PTHR40094">
    <property type="entry name" value="ALPHA-2-MACROGLOBULIN HOMOLOG"/>
    <property type="match status" value="1"/>
</dbReference>
<dbReference type="InterPro" id="IPR051802">
    <property type="entry name" value="YfhM-like"/>
</dbReference>
<feature type="compositionally biased region" description="Low complexity" evidence="1">
    <location>
        <begin position="674"/>
        <end position="691"/>
    </location>
</feature>
<dbReference type="InterPro" id="IPR041462">
    <property type="entry name" value="Bact_A2M_MG6"/>
</dbReference>
<evidence type="ECO:0008006" key="6">
    <source>
        <dbReference type="Google" id="ProtNLM"/>
    </source>
</evidence>
<dbReference type="Pfam" id="PF07703">
    <property type="entry name" value="A2M_BRD"/>
    <property type="match status" value="1"/>
</dbReference>
<evidence type="ECO:0000259" key="2">
    <source>
        <dbReference type="SMART" id="SM01359"/>
    </source>
</evidence>
<dbReference type="AlphaFoldDB" id="A0A9X3EVX9"/>
<feature type="region of interest" description="Disordered" evidence="1">
    <location>
        <begin position="673"/>
        <end position="699"/>
    </location>
</feature>
<proteinExistence type="predicted"/>
<sequence>MRADRSVYRAGERARLEAVVVDVDGKRITGRDVQVKLVRKETSRAAVQENGSWQYKYDTVDVEVGSCALVSADAPVNCELVVDKAGSYDIRALITDPKGHKSLSKHPFYVYGEDAVVWQQDQHRVDMVPDKRTYEPGDKATVLVRSPFDKARGLVVIAREGIVSHYPIEVKGGAATLEVPIDEAQIPNVRASVLLVRGRVDVPGAPPGQDLGRPAFAVGQVDLKIEATRKKIALEVLPEKQEVAPKDTLKLKIKAKDAAGAPQKAAVAVMVVDEGVLSLMGFQTPDPLAFFHHDRDPGVSLYDMRQFLLAKKDPEPPPSPAPAPEEAPTDGLLNGDTGLGMRGAGKGGGGAGYFGGAPAADKAMAMPAPTAPMAAVVEEHKEAEASNGPMKKAKRQVAQTATLDATAAMSQPISLRSLFATTAYFNAEVAIDASGEATVEIPMPENLTSFRVMAVAVDPDQADRFGSGEANVKVRKPIMLRPSLPRFANFGDKFEASVMVDNQTSEPQAILVGTRGSNVVISGEPTVGVEIPAGESREVRFPMAVDRVGTMRVQFAALSNGGRDATELALPVHYPATRQAFADYGVTDASIARTLKVPEDALPAFGGLELSMSSTALTGLEDAVDFLVGYRYECTEQLASRLLPIFVLGPVLEQFPIASVSDLAKRQALGAEGSRGCSRGRTGTAASATGTIRPAARRT</sequence>
<feature type="domain" description="Alpha-2-macroglobulin bait region" evidence="2">
    <location>
        <begin position="125"/>
        <end position="279"/>
    </location>
</feature>
<dbReference type="Proteomes" id="UP001150924">
    <property type="component" value="Unassembled WGS sequence"/>
</dbReference>
<protein>
    <recommendedName>
        <fullName evidence="6">Alpha-2-macroglobulin bait region domain-containing protein</fullName>
    </recommendedName>
</protein>
<evidence type="ECO:0000313" key="5">
    <source>
        <dbReference type="Proteomes" id="UP001150924"/>
    </source>
</evidence>
<keyword evidence="5" id="KW-1185">Reference proteome</keyword>
<evidence type="ECO:0000259" key="3">
    <source>
        <dbReference type="SMART" id="SM01360"/>
    </source>
</evidence>
<dbReference type="SMART" id="SM01360">
    <property type="entry name" value="A2M"/>
    <property type="match status" value="1"/>
</dbReference>
<dbReference type="Pfam" id="PF00207">
    <property type="entry name" value="A2M"/>
    <property type="match status" value="1"/>
</dbReference>
<feature type="region of interest" description="Disordered" evidence="1">
    <location>
        <begin position="311"/>
        <end position="331"/>
    </location>
</feature>
<feature type="domain" description="Alpha-2-macroglobulin" evidence="3">
    <location>
        <begin position="422"/>
        <end position="514"/>
    </location>
</feature>
<feature type="compositionally biased region" description="Pro residues" evidence="1">
    <location>
        <begin position="316"/>
        <end position="325"/>
    </location>
</feature>
<evidence type="ECO:0000256" key="1">
    <source>
        <dbReference type="SAM" id="MobiDB-lite"/>
    </source>
</evidence>
<name>A0A9X3EVX9_9BACT</name>
<dbReference type="InterPro" id="IPR011625">
    <property type="entry name" value="A2M_N_BRD"/>
</dbReference>
<accession>A0A9X3EVX9</accession>
<dbReference type="InterPro" id="IPR001599">
    <property type="entry name" value="Macroglobln_a2"/>
</dbReference>
<dbReference type="EMBL" id="JAPNKE010000002">
    <property type="protein sequence ID" value="MCY1006558.1"/>
    <property type="molecule type" value="Genomic_DNA"/>
</dbReference>
<dbReference type="PANTHER" id="PTHR40094:SF1">
    <property type="entry name" value="UBIQUITIN DOMAIN-CONTAINING PROTEIN"/>
    <property type="match status" value="1"/>
</dbReference>
<organism evidence="4 5">
    <name type="scientific">Nannocystis pusilla</name>
    <dbReference type="NCBI Taxonomy" id="889268"/>
    <lineage>
        <taxon>Bacteria</taxon>
        <taxon>Pseudomonadati</taxon>
        <taxon>Myxococcota</taxon>
        <taxon>Polyangia</taxon>
        <taxon>Nannocystales</taxon>
        <taxon>Nannocystaceae</taxon>
        <taxon>Nannocystis</taxon>
    </lineage>
</organism>
<evidence type="ECO:0000313" key="4">
    <source>
        <dbReference type="EMBL" id="MCY1006558.1"/>
    </source>
</evidence>
<reference evidence="4" key="1">
    <citation type="submission" date="2022-11" db="EMBL/GenBank/DDBJ databases">
        <title>Minimal conservation of predation-associated metabolite biosynthetic gene clusters underscores biosynthetic potential of Myxococcota including descriptions for ten novel species: Archangium lansinium sp. nov., Myxococcus landrumus sp. nov., Nannocystis bai.</title>
        <authorList>
            <person name="Ahearne A."/>
            <person name="Stevens C."/>
            <person name="Phillips K."/>
        </authorList>
    </citation>
    <scope>NUCLEOTIDE SEQUENCE</scope>
    <source>
        <strain evidence="4">Na p29</strain>
    </source>
</reference>
<dbReference type="RefSeq" id="WP_267778533.1">
    <property type="nucleotide sequence ID" value="NZ_JAPNKE010000002.1"/>
</dbReference>